<keyword evidence="1" id="KW-0812">Transmembrane</keyword>
<keyword evidence="3" id="KW-1185">Reference proteome</keyword>
<dbReference type="EMBL" id="JAWHQM010000026">
    <property type="protein sequence ID" value="KAK5632761.1"/>
    <property type="molecule type" value="Genomic_DNA"/>
</dbReference>
<evidence type="ECO:0000313" key="2">
    <source>
        <dbReference type="EMBL" id="KAK5632761.1"/>
    </source>
</evidence>
<protein>
    <recommendedName>
        <fullName evidence="4">Paraoxonase</fullName>
    </recommendedName>
</protein>
<dbReference type="PANTHER" id="PTHR11799:SF30">
    <property type="entry name" value="SERUM PARAOXONASE_ARYLESTERASE 2"/>
    <property type="match status" value="1"/>
</dbReference>
<dbReference type="InterPro" id="IPR011042">
    <property type="entry name" value="6-blade_b-propeller_TolB-like"/>
</dbReference>
<accession>A0AAN7UU03</accession>
<feature type="transmembrane region" description="Helical" evidence="1">
    <location>
        <begin position="6"/>
        <end position="33"/>
    </location>
</feature>
<keyword evidence="1" id="KW-1133">Transmembrane helix</keyword>
<gene>
    <name evidence="2" type="ORF">RRF57_008475</name>
</gene>
<comment type="caution">
    <text evidence="2">The sequence shown here is derived from an EMBL/GenBank/DDBJ whole genome shotgun (WGS) entry which is preliminary data.</text>
</comment>
<proteinExistence type="predicted"/>
<sequence>MDDHQLLSLALLTSSHILIHFLLLASCSVNTFVSQVVRRKQTQAAGYKRDGLTIYLHTNSTPHRRTISISNLTEDDNIATMAFNTALGVILLALLSPFIYERAQTLSLFFTNAPHRLAKVNTFTSHEVRFADRIRSCEDILLVESKGIAIAACDPGRERYNTVMPVENGKLYVFDYTTTGASGDEALKQLKFVDFKVESDFHTLGMAYDEATSILFVASHRHDHPAVEIKYTATHLLSIQHPLIHGPNSIALINDHEFYVTNDHFFVRRNHSILHQLETYLGAPGGSIVHVDFSPAIKDPAAPVQANVVARVAFANGIELLNETTAVVASSGKATVHFFSITTPESNDTLSSPVPKFTQISKIRVPFAPDNLAVSKDDALIIAGHPHFPSLGAFTKTRHICNSPEELTKADASMQETCRTLAAPSWAAKWTEAGGLETLYVDVEYPSSATAARDSDRKMGVISGLYAKGILVWKE</sequence>
<feature type="transmembrane region" description="Helical" evidence="1">
    <location>
        <begin position="78"/>
        <end position="100"/>
    </location>
</feature>
<dbReference type="AlphaFoldDB" id="A0AAN7UU03"/>
<dbReference type="Proteomes" id="UP001305414">
    <property type="component" value="Unassembled WGS sequence"/>
</dbReference>
<dbReference type="PANTHER" id="PTHR11799">
    <property type="entry name" value="PARAOXONASE"/>
    <property type="match status" value="1"/>
</dbReference>
<dbReference type="InterPro" id="IPR051288">
    <property type="entry name" value="Serum_paraoxonase/arylesterase"/>
</dbReference>
<evidence type="ECO:0000313" key="3">
    <source>
        <dbReference type="Proteomes" id="UP001305414"/>
    </source>
</evidence>
<keyword evidence="1" id="KW-0472">Membrane</keyword>
<evidence type="ECO:0000256" key="1">
    <source>
        <dbReference type="SAM" id="Phobius"/>
    </source>
</evidence>
<reference evidence="2 3" key="1">
    <citation type="submission" date="2023-10" db="EMBL/GenBank/DDBJ databases">
        <title>Draft genome sequence of Xylaria bambusicola isolate GMP-LS, the root and basal stem rot pathogen of sugarcane in Indonesia.</title>
        <authorList>
            <person name="Selvaraj P."/>
            <person name="Muralishankar V."/>
            <person name="Muruganantham S."/>
            <person name="Sp S."/>
            <person name="Haryani S."/>
            <person name="Lau K.J.X."/>
            <person name="Naqvi N.I."/>
        </authorList>
    </citation>
    <scope>NUCLEOTIDE SEQUENCE [LARGE SCALE GENOMIC DNA]</scope>
    <source>
        <strain evidence="2">GMP-LS</strain>
    </source>
</reference>
<dbReference type="Gene3D" id="2.120.10.30">
    <property type="entry name" value="TolB, C-terminal domain"/>
    <property type="match status" value="1"/>
</dbReference>
<organism evidence="2 3">
    <name type="scientific">Xylaria bambusicola</name>
    <dbReference type="NCBI Taxonomy" id="326684"/>
    <lineage>
        <taxon>Eukaryota</taxon>
        <taxon>Fungi</taxon>
        <taxon>Dikarya</taxon>
        <taxon>Ascomycota</taxon>
        <taxon>Pezizomycotina</taxon>
        <taxon>Sordariomycetes</taxon>
        <taxon>Xylariomycetidae</taxon>
        <taxon>Xylariales</taxon>
        <taxon>Xylariaceae</taxon>
        <taxon>Xylaria</taxon>
    </lineage>
</organism>
<evidence type="ECO:0008006" key="4">
    <source>
        <dbReference type="Google" id="ProtNLM"/>
    </source>
</evidence>
<dbReference type="SUPFAM" id="SSF63829">
    <property type="entry name" value="Calcium-dependent phosphotriesterase"/>
    <property type="match status" value="1"/>
</dbReference>
<name>A0AAN7UU03_9PEZI</name>